<dbReference type="AlphaFoldDB" id="A0A5K7XER1"/>
<dbReference type="KEGG" id="lpav:PLANPX_4600"/>
<accession>A0A5K7XER1</accession>
<evidence type="ECO:0000313" key="2">
    <source>
        <dbReference type="EMBL" id="BBO34988.1"/>
    </source>
</evidence>
<dbReference type="GO" id="GO:0008237">
    <property type="term" value="F:metallopeptidase activity"/>
    <property type="evidence" value="ECO:0007669"/>
    <property type="project" value="InterPro"/>
</dbReference>
<feature type="chain" id="PRO_5024924367" description="Peptidase M10 metallopeptidase domain-containing protein" evidence="1">
    <location>
        <begin position="29"/>
        <end position="602"/>
    </location>
</feature>
<keyword evidence="1" id="KW-0732">Signal</keyword>
<dbReference type="Gene3D" id="3.40.390.10">
    <property type="entry name" value="Collagenase (Catalytic Domain)"/>
    <property type="match status" value="1"/>
</dbReference>
<protein>
    <recommendedName>
        <fullName evidence="4">Peptidase M10 metallopeptidase domain-containing protein</fullName>
    </recommendedName>
</protein>
<name>A0A5K7XER1_9BACT</name>
<dbReference type="Proteomes" id="UP000326837">
    <property type="component" value="Chromosome"/>
</dbReference>
<reference evidence="3" key="1">
    <citation type="submission" date="2019-10" db="EMBL/GenBank/DDBJ databases">
        <title>Lacipirellula parvula gen. nov., sp. nov., representing a lineage of planctomycetes widespread in freshwater anoxic habitats, and description of the family Lacipirellulaceae.</title>
        <authorList>
            <person name="Dedysh S.N."/>
            <person name="Kulichevskaya I.S."/>
            <person name="Beletsky A.V."/>
            <person name="Rakitin A.L."/>
            <person name="Mardanov A.V."/>
            <person name="Ivanova A.A."/>
            <person name="Saltykova V.X."/>
            <person name="Rijpstra W.I.C."/>
            <person name="Sinninghe Damste J.S."/>
            <person name="Ravin N.V."/>
        </authorList>
    </citation>
    <scope>NUCLEOTIDE SEQUENCE [LARGE SCALE GENOMIC DNA]</scope>
    <source>
        <strain evidence="3">PX69</strain>
    </source>
</reference>
<dbReference type="EMBL" id="AP021861">
    <property type="protein sequence ID" value="BBO34988.1"/>
    <property type="molecule type" value="Genomic_DNA"/>
</dbReference>
<evidence type="ECO:0000256" key="1">
    <source>
        <dbReference type="SAM" id="SignalP"/>
    </source>
</evidence>
<evidence type="ECO:0000313" key="3">
    <source>
        <dbReference type="Proteomes" id="UP000326837"/>
    </source>
</evidence>
<organism evidence="2 3">
    <name type="scientific">Lacipirellula parvula</name>
    <dbReference type="NCBI Taxonomy" id="2650471"/>
    <lineage>
        <taxon>Bacteria</taxon>
        <taxon>Pseudomonadati</taxon>
        <taxon>Planctomycetota</taxon>
        <taxon>Planctomycetia</taxon>
        <taxon>Pirellulales</taxon>
        <taxon>Lacipirellulaceae</taxon>
        <taxon>Lacipirellula</taxon>
    </lineage>
</organism>
<sequence>MDLMRRRSSLLSWILATLWCAACGRAGADVAVIANRTDRPVEIAARLDDAPVVRRKIEPGATMPFFASSGVHASVVEGGVAGPELPLAPNSAYAVSANPSGGMRTLQPIRLGEAQPAAWAATPTTPLELPDSDVIKVKIVVDDDEVRQRRVWEPIIRERIDKVSAALEATCGMKLRVVAIEEWDSDDSQRDFFTTLGEFEREVLPAPADVAIAFSSQYDIASGRVHLGGTRQPLHTHILLKERSRNVLEPERTELLAHELGHYLGATHSPEPKSVMRPVIGQGVQRVAGARLKYDAPNTLLMSMLAEELRQKNIADVTGLSAETRRRMQEIYAAVNPALPNDPASAQYVQIMGVAGARPMIEDTAKILQQIVRVAELKKKLVEQAKDQPPPSGDELLQLYVRQAALAAKQVRKENAARAFILALGIAFDSTDALRKLPLASAAIEAIEPEERRAARQAAFAGMPPLTIHGRADLVKHFVVSAHLVALLGSQPARGAGVVKELLDSNGGSGFSFADMAANRAGIAFAIALLTDRLSLDDVARTFSTAAVVPPIDGLREGLQAKEFTEDFGGVGDQRLEAELGRIEASVMSLPIYQQQPAEPPK</sequence>
<feature type="signal peptide" evidence="1">
    <location>
        <begin position="1"/>
        <end position="28"/>
    </location>
</feature>
<keyword evidence="3" id="KW-1185">Reference proteome</keyword>
<evidence type="ECO:0008006" key="4">
    <source>
        <dbReference type="Google" id="ProtNLM"/>
    </source>
</evidence>
<dbReference type="Pfam" id="PF13688">
    <property type="entry name" value="Reprolysin_5"/>
    <property type="match status" value="1"/>
</dbReference>
<gene>
    <name evidence="2" type="ORF">PLANPX_4600</name>
</gene>
<dbReference type="SUPFAM" id="SSF55486">
    <property type="entry name" value="Metalloproteases ('zincins'), catalytic domain"/>
    <property type="match status" value="1"/>
</dbReference>
<proteinExistence type="predicted"/>
<dbReference type="InterPro" id="IPR024079">
    <property type="entry name" value="MetalloPept_cat_dom_sf"/>
</dbReference>